<comment type="caution">
    <text evidence="1">The sequence shown here is derived from an EMBL/GenBank/DDBJ whole genome shotgun (WGS) entry which is preliminary data.</text>
</comment>
<dbReference type="InterPro" id="IPR017645">
    <property type="entry name" value="Dnd_assoc_1"/>
</dbReference>
<organism evidence="1 2">
    <name type="scientific">Acinetobacter venetianus</name>
    <dbReference type="NCBI Taxonomy" id="52133"/>
    <lineage>
        <taxon>Bacteria</taxon>
        <taxon>Pseudomonadati</taxon>
        <taxon>Pseudomonadota</taxon>
        <taxon>Gammaproteobacteria</taxon>
        <taxon>Moraxellales</taxon>
        <taxon>Moraxellaceae</taxon>
        <taxon>Acinetobacter</taxon>
    </lineage>
</organism>
<evidence type="ECO:0000313" key="2">
    <source>
        <dbReference type="Proteomes" id="UP000075544"/>
    </source>
</evidence>
<reference evidence="1 2" key="1">
    <citation type="journal article" date="2016" name="Sci. Rep.">
        <title>Genomic and phenotypic characterization of the species Acinetobacter venetianus.</title>
        <authorList>
            <person name="Fondi M."/>
            <person name="Maida I."/>
            <person name="Perrin E."/>
            <person name="Orlandini V."/>
            <person name="La Torre L."/>
            <person name="Bosi E."/>
            <person name="Negroni A."/>
            <person name="Zanaroli G."/>
            <person name="Fava F."/>
            <person name="Decorosi F."/>
            <person name="Giovannetti L."/>
            <person name="Viti C."/>
            <person name="Vaneechoutte M."/>
            <person name="Dijkshoorn L."/>
            <person name="Fani R."/>
        </authorList>
    </citation>
    <scope>NUCLEOTIDE SEQUENCE [LARGE SCALE GENOMIC DNA]</scope>
    <source>
        <strain evidence="1 2">LUH13518</strain>
    </source>
</reference>
<sequence length="437" mass="50668">MMSLATDLKPASNSMASFYPISTNENSNDFNWEHVTSLFLSELYGLLAEKKLNKFEDDLKKFHANFEQKFKNEIQDQQAWAMVNDIYFLKNNIAKISPKLRIFSLSDDTQNLSAEKRIVSLLKTLFKKDFIYKNDVNNLNFIEQRIYETFENTFPSRLPDYEGLNSYLPKFSNVFAEDLIFLTNYSKYFLENIQLFLELYTFLYTAQLSIAINGWKEAHEPSIKDCYFILDSEKASRERSSLQRSGYKLVEKGLDSIFPTLALCESLQNSEGQKFPLWKLVTQLSNVDLKNLESYYQAFAENRRLTTNSNEFDDVVSALDALQHLFKAQFAKGETRASRNANVVRAIKNIVLKPFTQTRGSAGTVFVLTQEYLLLLTNLVIGHREKLRLYDVITELERRGIFFDKESRKALVSFYERLGNVEKMSDSGDAIYVKKTI</sequence>
<dbReference type="NCBIfam" id="TIGR03236">
    <property type="entry name" value="dnd_assoc_1"/>
    <property type="match status" value="1"/>
</dbReference>
<gene>
    <name evidence="1" type="ORF">AVENLUH13518_03294</name>
</gene>
<dbReference type="AlphaFoldDB" id="A0A150HQB2"/>
<name>A0A150HQB2_9GAMM</name>
<dbReference type="Proteomes" id="UP000075544">
    <property type="component" value="Unassembled WGS sequence"/>
</dbReference>
<accession>A0A150HQB2</accession>
<proteinExistence type="predicted"/>
<protein>
    <recommendedName>
        <fullName evidence="3">DNA phosphorothioation-dependent restriction protein DptG</fullName>
    </recommendedName>
</protein>
<evidence type="ECO:0000313" key="1">
    <source>
        <dbReference type="EMBL" id="KXZ68563.1"/>
    </source>
</evidence>
<dbReference type="RefSeq" id="WP_081106349.1">
    <property type="nucleotide sequence ID" value="NZ_JRHX01000092.1"/>
</dbReference>
<dbReference type="EMBL" id="JRHX01000092">
    <property type="protein sequence ID" value="KXZ68563.1"/>
    <property type="molecule type" value="Genomic_DNA"/>
</dbReference>
<evidence type="ECO:0008006" key="3">
    <source>
        <dbReference type="Google" id="ProtNLM"/>
    </source>
</evidence>
<dbReference type="PATRIC" id="fig|52133.19.peg.3339"/>